<proteinExistence type="predicted"/>
<organism evidence="1">
    <name type="scientific">Rhizophora mucronata</name>
    <name type="common">Asiatic mangrove</name>
    <dbReference type="NCBI Taxonomy" id="61149"/>
    <lineage>
        <taxon>Eukaryota</taxon>
        <taxon>Viridiplantae</taxon>
        <taxon>Streptophyta</taxon>
        <taxon>Embryophyta</taxon>
        <taxon>Tracheophyta</taxon>
        <taxon>Spermatophyta</taxon>
        <taxon>Magnoliopsida</taxon>
        <taxon>eudicotyledons</taxon>
        <taxon>Gunneridae</taxon>
        <taxon>Pentapetalae</taxon>
        <taxon>rosids</taxon>
        <taxon>fabids</taxon>
        <taxon>Malpighiales</taxon>
        <taxon>Rhizophoraceae</taxon>
        <taxon>Rhizophora</taxon>
    </lineage>
</organism>
<protein>
    <submittedName>
        <fullName evidence="1">Uncharacterized protein</fullName>
    </submittedName>
</protein>
<evidence type="ECO:0000313" key="1">
    <source>
        <dbReference type="EMBL" id="MBX38939.1"/>
    </source>
</evidence>
<dbReference type="EMBL" id="GGEC01058455">
    <property type="protein sequence ID" value="MBX38939.1"/>
    <property type="molecule type" value="Transcribed_RNA"/>
</dbReference>
<accession>A0A2P2N8X2</accession>
<reference evidence="1" key="1">
    <citation type="submission" date="2018-02" db="EMBL/GenBank/DDBJ databases">
        <title>Rhizophora mucronata_Transcriptome.</title>
        <authorList>
            <person name="Meera S.P."/>
            <person name="Sreeshan A."/>
            <person name="Augustine A."/>
        </authorList>
    </citation>
    <scope>NUCLEOTIDE SEQUENCE</scope>
    <source>
        <tissue evidence="1">Leaf</tissue>
    </source>
</reference>
<sequence length="51" mass="5719">MNCYLAKFLSALKSSLFIFETSIQCGLRQRTAMYALGLGTRGLSNRDQSQK</sequence>
<dbReference type="AlphaFoldDB" id="A0A2P2N8X2"/>
<name>A0A2P2N8X2_RHIMU</name>